<sequence>SCESLLSLSKLAQTWRSCNMSLVKCRCGKFTQNGFLCTSCQKDSSIDTLCYSPEEIESTEELDEHGFTIIESLEEYEEDNEDED</sequence>
<proteinExistence type="predicted"/>
<name>A0A0F8WIF2_9ZZZZ</name>
<dbReference type="AlphaFoldDB" id="A0A0F8WIF2"/>
<comment type="caution">
    <text evidence="1">The sequence shown here is derived from an EMBL/GenBank/DDBJ whole genome shotgun (WGS) entry which is preliminary data.</text>
</comment>
<accession>A0A0F8WIF2</accession>
<evidence type="ECO:0000313" key="1">
    <source>
        <dbReference type="EMBL" id="KKK56672.1"/>
    </source>
</evidence>
<dbReference type="EMBL" id="LAZR01064876">
    <property type="protein sequence ID" value="KKK56672.1"/>
    <property type="molecule type" value="Genomic_DNA"/>
</dbReference>
<feature type="non-terminal residue" evidence="1">
    <location>
        <position position="1"/>
    </location>
</feature>
<gene>
    <name evidence="1" type="ORF">LCGC14_3062210</name>
</gene>
<protein>
    <submittedName>
        <fullName evidence="1">Uncharacterized protein</fullName>
    </submittedName>
</protein>
<reference evidence="1" key="1">
    <citation type="journal article" date="2015" name="Nature">
        <title>Complex archaea that bridge the gap between prokaryotes and eukaryotes.</title>
        <authorList>
            <person name="Spang A."/>
            <person name="Saw J.H."/>
            <person name="Jorgensen S.L."/>
            <person name="Zaremba-Niedzwiedzka K."/>
            <person name="Martijn J."/>
            <person name="Lind A.E."/>
            <person name="van Eijk R."/>
            <person name="Schleper C."/>
            <person name="Guy L."/>
            <person name="Ettema T.J."/>
        </authorList>
    </citation>
    <scope>NUCLEOTIDE SEQUENCE</scope>
</reference>
<organism evidence="1">
    <name type="scientific">marine sediment metagenome</name>
    <dbReference type="NCBI Taxonomy" id="412755"/>
    <lineage>
        <taxon>unclassified sequences</taxon>
        <taxon>metagenomes</taxon>
        <taxon>ecological metagenomes</taxon>
    </lineage>
</organism>